<dbReference type="EMBL" id="QNSF01000017">
    <property type="protein sequence ID" value="RBP87881.1"/>
    <property type="molecule type" value="Genomic_DNA"/>
</dbReference>
<name>A0A366JLK4_CYTFI</name>
<sequence length="162" mass="18358">MNWDEIRKEFETSNVTLKALAEKHDIKIGTLKSRKSREGWSRDPTKKDATKKQKVATLEPVTGVSITTDDGFGSKVIIDNGEIEAYRNNNKIAAINKEGFFVFDDQSGETVGQLRDERDTINNQMRMGLHSYRDGLHLGFMRSDGNTSDGWLTMDPNISFRN</sequence>
<evidence type="ECO:0000256" key="1">
    <source>
        <dbReference type="SAM" id="MobiDB-lite"/>
    </source>
</evidence>
<proteinExistence type="predicted"/>
<keyword evidence="3" id="KW-1185">Reference proteome</keyword>
<feature type="region of interest" description="Disordered" evidence="1">
    <location>
        <begin position="33"/>
        <end position="52"/>
    </location>
</feature>
<dbReference type="RefSeq" id="WP_395858206.1">
    <property type="nucleotide sequence ID" value="NZ_QNSF01000017.1"/>
</dbReference>
<evidence type="ECO:0000313" key="3">
    <source>
        <dbReference type="Proteomes" id="UP000252731"/>
    </source>
</evidence>
<dbReference type="Proteomes" id="UP000252731">
    <property type="component" value="Unassembled WGS sequence"/>
</dbReference>
<comment type="caution">
    <text evidence="2">The sequence shown here is derived from an EMBL/GenBank/DDBJ whole genome shotgun (WGS) entry which is preliminary data.</text>
</comment>
<feature type="compositionally biased region" description="Basic and acidic residues" evidence="1">
    <location>
        <begin position="36"/>
        <end position="51"/>
    </location>
</feature>
<gene>
    <name evidence="2" type="ORF">DFO70_11772</name>
</gene>
<organism evidence="2 3">
    <name type="scientific">Cytobacillus firmus</name>
    <name type="common">Bacillus firmus</name>
    <dbReference type="NCBI Taxonomy" id="1399"/>
    <lineage>
        <taxon>Bacteria</taxon>
        <taxon>Bacillati</taxon>
        <taxon>Bacillota</taxon>
        <taxon>Bacilli</taxon>
        <taxon>Bacillales</taxon>
        <taxon>Bacillaceae</taxon>
        <taxon>Cytobacillus</taxon>
    </lineage>
</organism>
<protein>
    <submittedName>
        <fullName evidence="2">Uncharacterized protein</fullName>
    </submittedName>
</protein>
<accession>A0A366JLK4</accession>
<reference evidence="2 3" key="1">
    <citation type="submission" date="2018-06" db="EMBL/GenBank/DDBJ databases">
        <title>Freshwater and sediment microbial communities from various areas in North America, analyzing microbe dynamics in response to fracking.</title>
        <authorList>
            <person name="Lamendella R."/>
        </authorList>
    </citation>
    <scope>NUCLEOTIDE SEQUENCE [LARGE SCALE GENOMIC DNA]</scope>
    <source>
        <strain evidence="2 3">14_TX</strain>
    </source>
</reference>
<evidence type="ECO:0000313" key="2">
    <source>
        <dbReference type="EMBL" id="RBP87881.1"/>
    </source>
</evidence>
<dbReference type="AlphaFoldDB" id="A0A366JLK4"/>